<comment type="caution">
    <text evidence="1">The sequence shown here is derived from an EMBL/GenBank/DDBJ whole genome shotgun (WGS) entry which is preliminary data.</text>
</comment>
<keyword evidence="2" id="KW-1185">Reference proteome</keyword>
<dbReference type="AlphaFoldDB" id="A0A1N7SWB1"/>
<organism evidence="1 2">
    <name type="scientific">Paraburkholderia piptadeniae</name>
    <dbReference type="NCBI Taxonomy" id="1701573"/>
    <lineage>
        <taxon>Bacteria</taxon>
        <taxon>Pseudomonadati</taxon>
        <taxon>Pseudomonadota</taxon>
        <taxon>Betaproteobacteria</taxon>
        <taxon>Burkholderiales</taxon>
        <taxon>Burkholderiaceae</taxon>
        <taxon>Paraburkholderia</taxon>
    </lineage>
</organism>
<dbReference type="EMBL" id="CYGY02000134">
    <property type="protein sequence ID" value="SIT51734.1"/>
    <property type="molecule type" value="Genomic_DNA"/>
</dbReference>
<dbReference type="RefSeq" id="WP_143811213.1">
    <property type="nucleotide sequence ID" value="NZ_CYGY02000134.1"/>
</dbReference>
<reference evidence="1" key="1">
    <citation type="submission" date="2016-12" db="EMBL/GenBank/DDBJ databases">
        <authorList>
            <person name="Moulin L."/>
        </authorList>
    </citation>
    <scope>NUCLEOTIDE SEQUENCE [LARGE SCALE GENOMIC DNA]</scope>
    <source>
        <strain evidence="1">STM 7183</strain>
    </source>
</reference>
<dbReference type="OrthoDB" id="9131312at2"/>
<gene>
    <name evidence="1" type="ORF">BN2476_1340022</name>
</gene>
<proteinExistence type="predicted"/>
<name>A0A1N7SWB1_9BURK</name>
<protein>
    <submittedName>
        <fullName evidence="1">Uncharacterized protein</fullName>
    </submittedName>
</protein>
<evidence type="ECO:0000313" key="2">
    <source>
        <dbReference type="Proteomes" id="UP000195569"/>
    </source>
</evidence>
<accession>A0A1N7SWB1</accession>
<sequence length="172" mass="19111">MWADDAMPVALDTIRTSHFMQRKRSQISTICIPLKMNRVCLSCFADEDKKCGDVHVDRVVGRLLGQLQKMQIGPLEAISRSVDAVSAAGESYPENVRPALLEMSRNGWYLDPAMPMSLPRRFTLAMEAGDAAQAEQSMVDHFERRTGGILSELVGRHPARGVVRNITVNTPM</sequence>
<dbReference type="Proteomes" id="UP000195569">
    <property type="component" value="Unassembled WGS sequence"/>
</dbReference>
<evidence type="ECO:0000313" key="1">
    <source>
        <dbReference type="EMBL" id="SIT51734.1"/>
    </source>
</evidence>